<dbReference type="RefSeq" id="WP_283714460.1">
    <property type="nucleotide sequence ID" value="NZ_JASJND010000001.1"/>
</dbReference>
<evidence type="ECO:0000256" key="3">
    <source>
        <dbReference type="ARBA" id="ARBA00022630"/>
    </source>
</evidence>
<comment type="similarity">
    <text evidence="2">Belongs to the FAD-dependent glycerol-3-phosphate dehydrogenase family.</text>
</comment>
<proteinExistence type="inferred from homology"/>
<dbReference type="EMBL" id="JASJND010000001">
    <property type="protein sequence ID" value="MDJ1113168.1"/>
    <property type="molecule type" value="Genomic_DNA"/>
</dbReference>
<evidence type="ECO:0000256" key="5">
    <source>
        <dbReference type="ARBA" id="ARBA00022827"/>
    </source>
</evidence>
<dbReference type="PANTHER" id="PTHR11985">
    <property type="entry name" value="GLYCEROL-3-PHOSPHATE DEHYDROGENASE"/>
    <property type="match status" value="1"/>
</dbReference>
<dbReference type="InterPro" id="IPR006076">
    <property type="entry name" value="FAD-dep_OxRdtase"/>
</dbReference>
<evidence type="ECO:0000259" key="7">
    <source>
        <dbReference type="Pfam" id="PF01266"/>
    </source>
</evidence>
<dbReference type="Gene3D" id="1.10.8.870">
    <property type="entry name" value="Alpha-glycerophosphate oxidase, cap domain"/>
    <property type="match status" value="1"/>
</dbReference>
<dbReference type="Pfam" id="PF16901">
    <property type="entry name" value="DAO_C"/>
    <property type="match status" value="1"/>
</dbReference>
<dbReference type="Proteomes" id="UP001321481">
    <property type="component" value="Unassembled WGS sequence"/>
</dbReference>
<accession>A0ABT6ZAH8</accession>
<feature type="domain" description="FAD dependent oxidoreductase" evidence="7">
    <location>
        <begin position="17"/>
        <end position="379"/>
    </location>
</feature>
<name>A0ABT6ZAH8_9MICO</name>
<dbReference type="InterPro" id="IPR036188">
    <property type="entry name" value="FAD/NAD-bd_sf"/>
</dbReference>
<evidence type="ECO:0000256" key="1">
    <source>
        <dbReference type="ARBA" id="ARBA00001974"/>
    </source>
</evidence>
<evidence type="ECO:0000259" key="8">
    <source>
        <dbReference type="Pfam" id="PF16901"/>
    </source>
</evidence>
<evidence type="ECO:0000313" key="10">
    <source>
        <dbReference type="Proteomes" id="UP001321481"/>
    </source>
</evidence>
<dbReference type="Gene3D" id="3.30.9.10">
    <property type="entry name" value="D-Amino Acid Oxidase, subunit A, domain 2"/>
    <property type="match status" value="1"/>
</dbReference>
<dbReference type="PRINTS" id="PR01001">
    <property type="entry name" value="FADG3PDH"/>
</dbReference>
<dbReference type="InterPro" id="IPR038299">
    <property type="entry name" value="DAO_C_sf"/>
</dbReference>
<keyword evidence="5" id="KW-0274">FAD</keyword>
<organism evidence="9 10">
    <name type="scientific">Microbacterium dauci</name>
    <dbReference type="NCBI Taxonomy" id="3048008"/>
    <lineage>
        <taxon>Bacteria</taxon>
        <taxon>Bacillati</taxon>
        <taxon>Actinomycetota</taxon>
        <taxon>Actinomycetes</taxon>
        <taxon>Micrococcales</taxon>
        <taxon>Microbacteriaceae</taxon>
        <taxon>Microbacterium</taxon>
    </lineage>
</organism>
<dbReference type="Gene3D" id="3.50.50.60">
    <property type="entry name" value="FAD/NAD(P)-binding domain"/>
    <property type="match status" value="1"/>
</dbReference>
<keyword evidence="4" id="KW-0319">Glycerol metabolism</keyword>
<keyword evidence="6" id="KW-0560">Oxidoreductase</keyword>
<protein>
    <submittedName>
        <fullName evidence="9">FAD-dependent oxidoreductase</fullName>
    </submittedName>
</protein>
<dbReference type="InterPro" id="IPR000447">
    <property type="entry name" value="G3P_DH_FAD-dep"/>
</dbReference>
<evidence type="ECO:0000313" key="9">
    <source>
        <dbReference type="EMBL" id="MDJ1113168.1"/>
    </source>
</evidence>
<feature type="domain" description="Alpha-glycerophosphate oxidase C-terminal" evidence="8">
    <location>
        <begin position="408"/>
        <end position="507"/>
    </location>
</feature>
<sequence length="523" mass="54927">MTTTITRDALTDAGVVDVLVVGGGITGAAIAHEAASRGLSVHLVERGDFGAATSAATGKLIHGGLRYLRNLEVGLVRESLAERRILSTIAPGLVSPIGMVLPDPGLVEKLGLTVYDLLSFDRNRVAASHRIPAHRSLSADDLDDRGLGHLRRGILFHDAMMLSPERLTLAFVRSAVAAGARVANYVRADELLVRRGQVVGAAVTDLVSGASTHVRARVTVNASGPWARDLLAAQAGTKRAAGDAPPVRSEGIYLVTRPLTETMVLTVSSGSHFSFAPWRGRTLIGPTETPYTGEVDEWRLTRASIERFVADINATSKMPVRLSMDDVLAAYGGLRPLTESGTGSGTDTYRASRSSELVDHTREGARGLVTATGGKYTTARAFAQRVVSHLGRTLGTRIAPSRTAHSPLDASAPVDASTSTLLDRLYGTDAAAVRAIAAEGGRLAASATDDGEVLAQVAFAARHEAVVHLTDILLNRTGIGRRGDPGTHVLTAAADIAAAELDWSSIRRAAELDAAIAAVRLPD</sequence>
<comment type="cofactor">
    <cofactor evidence="1">
        <name>FAD</name>
        <dbReference type="ChEBI" id="CHEBI:57692"/>
    </cofactor>
</comment>
<evidence type="ECO:0000256" key="2">
    <source>
        <dbReference type="ARBA" id="ARBA00007330"/>
    </source>
</evidence>
<dbReference type="InterPro" id="IPR031656">
    <property type="entry name" value="DAO_C"/>
</dbReference>
<keyword evidence="10" id="KW-1185">Reference proteome</keyword>
<gene>
    <name evidence="9" type="ORF">QNI14_01740</name>
</gene>
<evidence type="ECO:0000256" key="6">
    <source>
        <dbReference type="ARBA" id="ARBA00023002"/>
    </source>
</evidence>
<dbReference type="Pfam" id="PF01266">
    <property type="entry name" value="DAO"/>
    <property type="match status" value="1"/>
</dbReference>
<comment type="caution">
    <text evidence="9">The sequence shown here is derived from an EMBL/GenBank/DDBJ whole genome shotgun (WGS) entry which is preliminary data.</text>
</comment>
<keyword evidence="3" id="KW-0285">Flavoprotein</keyword>
<reference evidence="9 10" key="1">
    <citation type="submission" date="2023-05" db="EMBL/GenBank/DDBJ databases">
        <title>Microbacterium dauci sp.nov., Isolated from Carrot Rhizosphere Soil.</title>
        <authorList>
            <person name="Xiao Z."/>
            <person name="Zheng J."/>
        </authorList>
    </citation>
    <scope>NUCLEOTIDE SEQUENCE [LARGE SCALE GENOMIC DNA]</scope>
    <source>
        <strain evidence="9 10">LX3-4</strain>
    </source>
</reference>
<dbReference type="SUPFAM" id="SSF51905">
    <property type="entry name" value="FAD/NAD(P)-binding domain"/>
    <property type="match status" value="1"/>
</dbReference>
<evidence type="ECO:0000256" key="4">
    <source>
        <dbReference type="ARBA" id="ARBA00022798"/>
    </source>
</evidence>
<dbReference type="PANTHER" id="PTHR11985:SF35">
    <property type="entry name" value="ANAEROBIC GLYCEROL-3-PHOSPHATE DEHYDROGENASE SUBUNIT A"/>
    <property type="match status" value="1"/>
</dbReference>